<reference evidence="2" key="1">
    <citation type="submission" date="2011-05" db="EMBL/GenBank/DDBJ databases">
        <title>The genome sequence of Vittaforma corneae strain ATCC 50505.</title>
        <authorList>
            <consortium name="The Broad Institute Genome Sequencing Platform"/>
            <person name="Cuomo C."/>
            <person name="Didier E."/>
            <person name="Bowers L."/>
            <person name="Young S.K."/>
            <person name="Zeng Q."/>
            <person name="Gargeya S."/>
            <person name="Fitzgerald M."/>
            <person name="Haas B."/>
            <person name="Abouelleil A."/>
            <person name="Alvarado L."/>
            <person name="Arachchi H.M."/>
            <person name="Berlin A."/>
            <person name="Chapman S.B."/>
            <person name="Gearin G."/>
            <person name="Goldberg J."/>
            <person name="Griggs A."/>
            <person name="Gujja S."/>
            <person name="Hansen M."/>
            <person name="Heiman D."/>
            <person name="Howarth C."/>
            <person name="Larimer J."/>
            <person name="Lui A."/>
            <person name="MacDonald P.J.P."/>
            <person name="McCowen C."/>
            <person name="Montmayeur A."/>
            <person name="Murphy C."/>
            <person name="Neiman D."/>
            <person name="Pearson M."/>
            <person name="Priest M."/>
            <person name="Roberts A."/>
            <person name="Saif S."/>
            <person name="Shea T."/>
            <person name="Sisk P."/>
            <person name="Stolte C."/>
            <person name="Sykes S."/>
            <person name="Wortman J."/>
            <person name="Nusbaum C."/>
            <person name="Birren B."/>
        </authorList>
    </citation>
    <scope>NUCLEOTIDE SEQUENCE [LARGE SCALE GENOMIC DNA]</scope>
    <source>
        <strain evidence="2">ATCC 50505</strain>
    </source>
</reference>
<evidence type="ECO:0000313" key="1">
    <source>
        <dbReference type="EMBL" id="ELA40897.1"/>
    </source>
</evidence>
<accession>L2GKS2</accession>
<sequence length="239" mass="27508">MVLVFKQRLKSIFVAKLNRGMLHCYAVLKGRVTKDLEDKVRRRMTHHNVIVSANGDEYQFNIDTQSSIVPNVKMLYVEEFSSRILAHLDGLEEGLSMLGELANDHRLDYLRNDVLRAEDFESIEPKPWKEISDVLDEHIKVGCEIYCLGDYYDDEQSRTHIPHGLVLRQQHEYLPPRGIHDAHMNQGTPLTMPQCRHNGVYQDGAVLIRTADNKMKGLFFVFTSQSLRTDESGNPITNK</sequence>
<name>L2GKS2_VITCO</name>
<proteinExistence type="predicted"/>
<dbReference type="VEuPathDB" id="MicrosporidiaDB:VICG_02077"/>
<dbReference type="Pfam" id="PF10042">
    <property type="entry name" value="DUF2278"/>
    <property type="match status" value="1"/>
</dbReference>
<dbReference type="GeneID" id="19882787"/>
<dbReference type="HOGENOM" id="CLU_078994_0_0_1"/>
<organism evidence="1 2">
    <name type="scientific">Vittaforma corneae (strain ATCC 50505)</name>
    <name type="common">Microsporidian parasite</name>
    <name type="synonym">Nosema corneum</name>
    <dbReference type="NCBI Taxonomy" id="993615"/>
    <lineage>
        <taxon>Eukaryota</taxon>
        <taxon>Fungi</taxon>
        <taxon>Fungi incertae sedis</taxon>
        <taxon>Microsporidia</taxon>
        <taxon>Nosematidae</taxon>
        <taxon>Vittaforma</taxon>
    </lineage>
</organism>
<dbReference type="OrthoDB" id="2580841at2759"/>
<keyword evidence="2" id="KW-1185">Reference proteome</keyword>
<dbReference type="AlphaFoldDB" id="L2GKS2"/>
<protein>
    <submittedName>
        <fullName evidence="1">Uncharacterized protein</fullName>
    </submittedName>
</protein>
<dbReference type="InParanoid" id="L2GKS2"/>
<dbReference type="InterPro" id="IPR019268">
    <property type="entry name" value="DUF2278"/>
</dbReference>
<evidence type="ECO:0000313" key="2">
    <source>
        <dbReference type="Proteomes" id="UP000011082"/>
    </source>
</evidence>
<gene>
    <name evidence="1" type="ORF">VICG_02077</name>
</gene>
<dbReference type="EMBL" id="JH370156">
    <property type="protein sequence ID" value="ELA40897.1"/>
    <property type="molecule type" value="Genomic_DNA"/>
</dbReference>
<dbReference type="Proteomes" id="UP000011082">
    <property type="component" value="Unassembled WGS sequence"/>
</dbReference>
<dbReference type="RefSeq" id="XP_007605522.1">
    <property type="nucleotide sequence ID" value="XM_007605460.1"/>
</dbReference>